<evidence type="ECO:0000313" key="2">
    <source>
        <dbReference type="EMBL" id="CAA9198825.1"/>
    </source>
</evidence>
<feature type="domain" description="DinB-like" evidence="1">
    <location>
        <begin position="39"/>
        <end position="158"/>
    </location>
</feature>
<dbReference type="InterPro" id="IPR034660">
    <property type="entry name" value="DinB/YfiT-like"/>
</dbReference>
<accession>A0ABN7EL24</accession>
<protein>
    <recommendedName>
        <fullName evidence="1">DinB-like domain-containing protein</fullName>
    </recommendedName>
</protein>
<dbReference type="EMBL" id="CADCST010000085">
    <property type="protein sequence ID" value="CAA9198825.1"/>
    <property type="molecule type" value="Genomic_DNA"/>
</dbReference>
<reference evidence="2 3" key="1">
    <citation type="submission" date="2020-02" db="EMBL/GenBank/DDBJ databases">
        <authorList>
            <person name="Criscuolo A."/>
        </authorList>
    </citation>
    <scope>NUCLEOTIDE SEQUENCE [LARGE SCALE GENOMIC DNA]</scope>
    <source>
        <strain evidence="2">CECT7796</strain>
    </source>
</reference>
<dbReference type="Pfam" id="PF12867">
    <property type="entry name" value="DinB_2"/>
    <property type="match status" value="1"/>
</dbReference>
<organism evidence="2 3">
    <name type="scientific">Flavobacterium collinsii</name>
    <dbReference type="NCBI Taxonomy" id="1114861"/>
    <lineage>
        <taxon>Bacteria</taxon>
        <taxon>Pseudomonadati</taxon>
        <taxon>Bacteroidota</taxon>
        <taxon>Flavobacteriia</taxon>
        <taxon>Flavobacteriales</taxon>
        <taxon>Flavobacteriaceae</taxon>
        <taxon>Flavobacterium</taxon>
    </lineage>
</organism>
<evidence type="ECO:0000313" key="3">
    <source>
        <dbReference type="Proteomes" id="UP000474567"/>
    </source>
</evidence>
<name>A0ABN7EL24_9FLAO</name>
<evidence type="ECO:0000259" key="1">
    <source>
        <dbReference type="Pfam" id="PF12867"/>
    </source>
</evidence>
<gene>
    <name evidence="2" type="ORF">FLACOL7796_02390</name>
</gene>
<proteinExistence type="predicted"/>
<keyword evidence="3" id="KW-1185">Reference proteome</keyword>
<dbReference type="SUPFAM" id="SSF109854">
    <property type="entry name" value="DinB/YfiT-like putative metalloenzymes"/>
    <property type="match status" value="1"/>
</dbReference>
<sequence>MYLSLCVLKLKSIMSESKRISNLYQSIYNGNPWLEVNMINTLHNVSAAQAYKKVNPNLNTIWEIINHLIQWRRNILKRVQGETIITPDHNYFVPVLDSSEAAWEQSLQNLEKSQELWNAFFEDFDDNDLSKIYTNNGHTYYEHIHGIIQHDVYHLGQIVILKKLL</sequence>
<dbReference type="Gene3D" id="1.20.120.450">
    <property type="entry name" value="dinb family like domain"/>
    <property type="match status" value="1"/>
</dbReference>
<comment type="caution">
    <text evidence="2">The sequence shown here is derived from an EMBL/GenBank/DDBJ whole genome shotgun (WGS) entry which is preliminary data.</text>
</comment>
<dbReference type="Proteomes" id="UP000474567">
    <property type="component" value="Unassembled WGS sequence"/>
</dbReference>
<dbReference type="InterPro" id="IPR024775">
    <property type="entry name" value="DinB-like"/>
</dbReference>